<dbReference type="InterPro" id="IPR029056">
    <property type="entry name" value="Ribokinase-like"/>
</dbReference>
<evidence type="ECO:0000256" key="11">
    <source>
        <dbReference type="ARBA" id="ARBA00023235"/>
    </source>
</evidence>
<dbReference type="InterPro" id="IPR000631">
    <property type="entry name" value="CARKD"/>
</dbReference>
<evidence type="ECO:0000256" key="13">
    <source>
        <dbReference type="ARBA" id="ARBA00023268"/>
    </source>
</evidence>
<dbReference type="Gene3D" id="3.40.1190.20">
    <property type="match status" value="1"/>
</dbReference>
<dbReference type="InterPro" id="IPR017953">
    <property type="entry name" value="Carbohydrate_kinase_pred_CS"/>
</dbReference>
<feature type="domain" description="YjeF N-terminal" evidence="21">
    <location>
        <begin position="9"/>
        <end position="217"/>
    </location>
</feature>
<evidence type="ECO:0000259" key="20">
    <source>
        <dbReference type="PROSITE" id="PS51383"/>
    </source>
</evidence>
<evidence type="ECO:0000313" key="22">
    <source>
        <dbReference type="EMBL" id="ABA87821.1"/>
    </source>
</evidence>
<dbReference type="HAMAP" id="MF_01966">
    <property type="entry name" value="NADHX_epimerase"/>
    <property type="match status" value="1"/>
</dbReference>
<comment type="catalytic activity">
    <reaction evidence="15 17 19">
        <text>(6S)-NADHX + ADP = AMP + phosphate + NADH + H(+)</text>
        <dbReference type="Rhea" id="RHEA:32223"/>
        <dbReference type="ChEBI" id="CHEBI:15378"/>
        <dbReference type="ChEBI" id="CHEBI:43474"/>
        <dbReference type="ChEBI" id="CHEBI:57945"/>
        <dbReference type="ChEBI" id="CHEBI:64074"/>
        <dbReference type="ChEBI" id="CHEBI:456215"/>
        <dbReference type="ChEBI" id="CHEBI:456216"/>
        <dbReference type="EC" id="4.2.1.136"/>
    </reaction>
</comment>
<comment type="caution">
    <text evidence="18">Lacks conserved residue(s) required for the propagation of feature annotation.</text>
</comment>
<feature type="binding site" evidence="18">
    <location>
        <begin position="131"/>
        <end position="137"/>
    </location>
    <ligand>
        <name>(6S)-NADPHX</name>
        <dbReference type="ChEBI" id="CHEBI:64076"/>
    </ligand>
</feature>
<comment type="similarity">
    <text evidence="17">Belongs to the NnrD/CARKD family.</text>
</comment>
<sequence>MKVSNVVQMRAMDRAAIDRYRIPEEILMENAGQAAFSVLGRMGPLANRTFVILCGLGNNGGDGFVVARKIHSAGGVAKVRILGDPARFSGAAHLNLEILRQLPMDIRQLDNSEGICTELAHCSTVIDAIFGTGLSRGVSGLHREVIEAVNQCGKPVLSLDIPSGVQGDTGQILGCAIRAEHTVTFGLPKIGNLLYPGFALGGQLHVSHISFPPELYRSDDLKIAINTPSPLPPRDQTGHKGSFGQALFVAGAAGYLGAPCFAALAYLKAGGGYSRLAAPAAITPFIAMKGSELVFLPQQATDSGSIALCNRDALLQQANALDMTILGPGLSLDPQTQQLVRELTAGIDRPLLLDGDGITAICANLDLVRQRQAPTVLTPHPGEMSRLTGKSVAELEQNRIEAVQQAAIDLNATIVLKGAHSLIGCPDGRVFINLSGNSGMASAGSGDVLTGTIAAMHGLGLNTEEAVCKGVFLHGAAGDLAATAQGEDGMTAQDILEHLPLALKHERQEWPAEFLRRYAGPCPA</sequence>
<dbReference type="HAMAP" id="MF_01965">
    <property type="entry name" value="NADHX_dehydratase"/>
    <property type="match status" value="1"/>
</dbReference>
<evidence type="ECO:0000256" key="8">
    <source>
        <dbReference type="ARBA" id="ARBA00022857"/>
    </source>
</evidence>
<feature type="binding site" evidence="18">
    <location>
        <begin position="58"/>
        <end position="62"/>
    </location>
    <ligand>
        <name>(6S)-NADPHX</name>
        <dbReference type="ChEBI" id="CHEBI:64076"/>
    </ligand>
</feature>
<keyword evidence="7 17" id="KW-0067">ATP-binding</keyword>
<evidence type="ECO:0000256" key="12">
    <source>
        <dbReference type="ARBA" id="ARBA00023239"/>
    </source>
</evidence>
<comment type="catalytic activity">
    <reaction evidence="1 18 19">
        <text>(6R)-NADHX = (6S)-NADHX</text>
        <dbReference type="Rhea" id="RHEA:32215"/>
        <dbReference type="ChEBI" id="CHEBI:64074"/>
        <dbReference type="ChEBI" id="CHEBI:64075"/>
        <dbReference type="EC" id="5.1.99.6"/>
    </reaction>
</comment>
<dbReference type="AlphaFoldDB" id="Q3A726"/>
<feature type="binding site" evidence="18">
    <location>
        <position position="127"/>
    </location>
    <ligand>
        <name>K(+)</name>
        <dbReference type="ChEBI" id="CHEBI:29103"/>
    </ligand>
</feature>
<accession>Q3A726</accession>
<organism evidence="22 23">
    <name type="scientific">Syntrophotalea carbinolica (strain DSM 2380 / NBRC 103641 / GraBd1)</name>
    <name type="common">Pelobacter carbinolicus</name>
    <dbReference type="NCBI Taxonomy" id="338963"/>
    <lineage>
        <taxon>Bacteria</taxon>
        <taxon>Pseudomonadati</taxon>
        <taxon>Thermodesulfobacteriota</taxon>
        <taxon>Desulfuromonadia</taxon>
        <taxon>Desulfuromonadales</taxon>
        <taxon>Syntrophotaleaceae</taxon>
        <taxon>Syntrophotalea</taxon>
    </lineage>
</organism>
<dbReference type="PANTHER" id="PTHR12592">
    <property type="entry name" value="ATP-DEPENDENT (S)-NAD(P)H-HYDRATE DEHYDRATASE FAMILY MEMBER"/>
    <property type="match status" value="1"/>
</dbReference>
<dbReference type="HOGENOM" id="CLU_024853_4_1_7"/>
<dbReference type="GO" id="GO:0046496">
    <property type="term" value="P:nicotinamide nucleotide metabolic process"/>
    <property type="evidence" value="ECO:0007669"/>
    <property type="project" value="UniProtKB-UniRule"/>
</dbReference>
<comment type="subunit">
    <text evidence="17">Homotetramer.</text>
</comment>
<dbReference type="Pfam" id="PF01256">
    <property type="entry name" value="Carb_kinase"/>
    <property type="match status" value="1"/>
</dbReference>
<dbReference type="EC" id="5.1.99.6" evidence="19"/>
<keyword evidence="12 17" id="KW-0456">Lyase</keyword>
<dbReference type="Pfam" id="PF03853">
    <property type="entry name" value="YjeF_N"/>
    <property type="match status" value="1"/>
</dbReference>
<evidence type="ECO:0000256" key="4">
    <source>
        <dbReference type="ARBA" id="ARBA00009524"/>
    </source>
</evidence>
<evidence type="ECO:0000313" key="23">
    <source>
        <dbReference type="Proteomes" id="UP000002534"/>
    </source>
</evidence>
<evidence type="ECO:0000256" key="5">
    <source>
        <dbReference type="ARBA" id="ARBA00022723"/>
    </source>
</evidence>
<dbReference type="STRING" id="338963.Pcar_0561"/>
<dbReference type="Proteomes" id="UP000002534">
    <property type="component" value="Chromosome"/>
</dbReference>
<keyword evidence="23" id="KW-1185">Reference proteome</keyword>
<evidence type="ECO:0000256" key="19">
    <source>
        <dbReference type="PIRNR" id="PIRNR017184"/>
    </source>
</evidence>
<dbReference type="eggNOG" id="COG0063">
    <property type="taxonomic scope" value="Bacteria"/>
</dbReference>
<dbReference type="InterPro" id="IPR004443">
    <property type="entry name" value="YjeF_N_dom"/>
</dbReference>
<dbReference type="OrthoDB" id="9806925at2"/>
<comment type="similarity">
    <text evidence="18">Belongs to the NnrE/AIBP family.</text>
</comment>
<comment type="function">
    <text evidence="18">Catalyzes the epimerization of the S- and R-forms of NAD(P)HX, a damaged form of NAD(P)H that is a result of enzymatic or heat-dependent hydration. This is a prerequisite for the S-specific NAD(P)H-hydrate dehydratase to allow the repair of both epimers of NAD(P)HX.</text>
</comment>
<evidence type="ECO:0000256" key="10">
    <source>
        <dbReference type="ARBA" id="ARBA00023027"/>
    </source>
</evidence>
<evidence type="ECO:0000259" key="21">
    <source>
        <dbReference type="PROSITE" id="PS51385"/>
    </source>
</evidence>
<dbReference type="RefSeq" id="WP_011340259.1">
    <property type="nucleotide sequence ID" value="NC_007498.2"/>
</dbReference>
<dbReference type="PROSITE" id="PS51385">
    <property type="entry name" value="YJEF_N"/>
    <property type="match status" value="1"/>
</dbReference>
<name>Q3A726_SYNC1</name>
<dbReference type="GO" id="GO:0052855">
    <property type="term" value="F:ADP-dependent NAD(P)H-hydrate dehydratase activity"/>
    <property type="evidence" value="ECO:0007669"/>
    <property type="project" value="UniProtKB-UniRule"/>
</dbReference>
<dbReference type="SUPFAM" id="SSF53613">
    <property type="entry name" value="Ribokinase-like"/>
    <property type="match status" value="1"/>
</dbReference>
<evidence type="ECO:0000256" key="17">
    <source>
        <dbReference type="HAMAP-Rule" id="MF_01965"/>
    </source>
</evidence>
<evidence type="ECO:0000256" key="3">
    <source>
        <dbReference type="ARBA" id="ARBA00006001"/>
    </source>
</evidence>
<dbReference type="PIRSF" id="PIRSF017184">
    <property type="entry name" value="Nnr"/>
    <property type="match status" value="1"/>
</dbReference>
<keyword evidence="8 17" id="KW-0521">NADP</keyword>
<dbReference type="GO" id="GO:0110051">
    <property type="term" value="P:metabolite repair"/>
    <property type="evidence" value="ECO:0007669"/>
    <property type="project" value="TreeGrafter"/>
</dbReference>
<dbReference type="GO" id="GO:0052856">
    <property type="term" value="F:NAD(P)HX epimerase activity"/>
    <property type="evidence" value="ECO:0007669"/>
    <property type="project" value="UniProtKB-UniRule"/>
</dbReference>
<reference evidence="23" key="1">
    <citation type="submission" date="2005-10" db="EMBL/GenBank/DDBJ databases">
        <title>Complete sequence of Pelobacter carbinolicus DSM 2380.</title>
        <authorList>
            <person name="Copeland A."/>
            <person name="Lucas S."/>
            <person name="Lapidus A."/>
            <person name="Barry K."/>
            <person name="Detter J.C."/>
            <person name="Glavina T."/>
            <person name="Hammon N."/>
            <person name="Israni S."/>
            <person name="Pitluck S."/>
            <person name="Chertkov O."/>
            <person name="Schmutz J."/>
            <person name="Larimer F."/>
            <person name="Land M."/>
            <person name="Kyrpides N."/>
            <person name="Ivanova N."/>
            <person name="Richardson P."/>
        </authorList>
    </citation>
    <scope>NUCLEOTIDE SEQUENCE [LARGE SCALE GENOMIC DNA]</scope>
    <source>
        <strain evidence="23">DSM 2380 / NBRC 103641 / GraBd1</strain>
    </source>
</reference>
<protein>
    <recommendedName>
        <fullName evidence="19">Bifunctional NAD(P)H-hydrate repair enzyme</fullName>
    </recommendedName>
    <alternativeName>
        <fullName evidence="19">Nicotinamide nucleotide repair protein</fullName>
    </alternativeName>
    <domain>
        <recommendedName>
            <fullName evidence="19">ADP-dependent (S)-NAD(P)H-hydrate dehydratase</fullName>
            <ecNumber evidence="19">4.2.1.136</ecNumber>
        </recommendedName>
        <alternativeName>
            <fullName evidence="19">ADP-dependent NAD(P)HX dehydratase</fullName>
        </alternativeName>
    </domain>
    <domain>
        <recommendedName>
            <fullName evidence="19">NAD(P)H-hydrate epimerase</fullName>
            <ecNumber evidence="19">5.1.99.6</ecNumber>
        </recommendedName>
    </domain>
</protein>
<dbReference type="GO" id="GO:0046872">
    <property type="term" value="F:metal ion binding"/>
    <property type="evidence" value="ECO:0007669"/>
    <property type="project" value="UniProtKB-UniRule"/>
</dbReference>
<dbReference type="PANTHER" id="PTHR12592:SF0">
    <property type="entry name" value="ATP-DEPENDENT (S)-NAD(P)H-HYDRATE DEHYDRATASE"/>
    <property type="match status" value="1"/>
</dbReference>
<evidence type="ECO:0000256" key="18">
    <source>
        <dbReference type="HAMAP-Rule" id="MF_01966"/>
    </source>
</evidence>
<dbReference type="NCBIfam" id="TIGR00197">
    <property type="entry name" value="yjeF_nterm"/>
    <property type="match status" value="1"/>
</dbReference>
<comment type="cofactor">
    <cofactor evidence="17">
        <name>Mg(2+)</name>
        <dbReference type="ChEBI" id="CHEBI:18420"/>
    </cofactor>
</comment>
<proteinExistence type="inferred from homology"/>
<evidence type="ECO:0000256" key="2">
    <source>
        <dbReference type="ARBA" id="ARBA00000909"/>
    </source>
</evidence>
<evidence type="ECO:0000256" key="15">
    <source>
        <dbReference type="ARBA" id="ARBA00048238"/>
    </source>
</evidence>
<comment type="catalytic activity">
    <reaction evidence="2 18 19">
        <text>(6R)-NADPHX = (6S)-NADPHX</text>
        <dbReference type="Rhea" id="RHEA:32227"/>
        <dbReference type="ChEBI" id="CHEBI:64076"/>
        <dbReference type="ChEBI" id="CHEBI:64077"/>
        <dbReference type="EC" id="5.1.99.6"/>
    </reaction>
</comment>
<evidence type="ECO:0000256" key="14">
    <source>
        <dbReference type="ARBA" id="ARBA00025153"/>
    </source>
</evidence>
<feature type="binding site" evidence="17">
    <location>
        <position position="329"/>
    </location>
    <ligand>
        <name>(6S)-NADPHX</name>
        <dbReference type="ChEBI" id="CHEBI:64076"/>
    </ligand>
</feature>
<feature type="binding site" evidence="17">
    <location>
        <begin position="417"/>
        <end position="421"/>
    </location>
    <ligand>
        <name>AMP</name>
        <dbReference type="ChEBI" id="CHEBI:456215"/>
    </ligand>
</feature>
<dbReference type="eggNOG" id="COG0062">
    <property type="taxonomic scope" value="Bacteria"/>
</dbReference>
<feature type="binding site" evidence="17">
    <location>
        <position position="446"/>
    </location>
    <ligand>
        <name>AMP</name>
        <dbReference type="ChEBI" id="CHEBI:456215"/>
    </ligand>
</feature>
<dbReference type="EC" id="4.2.1.136" evidence="19"/>
<feature type="binding site" evidence="17">
    <location>
        <position position="447"/>
    </location>
    <ligand>
        <name>(6S)-NADPHX</name>
        <dbReference type="ChEBI" id="CHEBI:64076"/>
    </ligand>
</feature>
<comment type="similarity">
    <text evidence="4 19">In the C-terminal section; belongs to the NnrD/CARKD family.</text>
</comment>
<dbReference type="EMBL" id="CP000142">
    <property type="protein sequence ID" value="ABA87821.1"/>
    <property type="molecule type" value="Genomic_DNA"/>
</dbReference>
<evidence type="ECO:0000256" key="1">
    <source>
        <dbReference type="ARBA" id="ARBA00000013"/>
    </source>
</evidence>
<evidence type="ECO:0000256" key="7">
    <source>
        <dbReference type="ARBA" id="ARBA00022840"/>
    </source>
</evidence>
<comment type="cofactor">
    <cofactor evidence="18 19">
        <name>K(+)</name>
        <dbReference type="ChEBI" id="CHEBI:29103"/>
    </cofactor>
    <text evidence="18 19">Binds 1 potassium ion per subunit.</text>
</comment>
<feature type="binding site" evidence="18">
    <location>
        <position position="59"/>
    </location>
    <ligand>
        <name>K(+)</name>
        <dbReference type="ChEBI" id="CHEBI:29103"/>
    </ligand>
</feature>
<keyword evidence="9 18" id="KW-0630">Potassium</keyword>
<keyword evidence="10 17" id="KW-0520">NAD</keyword>
<dbReference type="NCBIfam" id="TIGR00196">
    <property type="entry name" value="yjeF_cterm"/>
    <property type="match status" value="1"/>
</dbReference>
<feature type="binding site" evidence="17">
    <location>
        <position position="258"/>
    </location>
    <ligand>
        <name>(6S)-NADPHX</name>
        <dbReference type="ChEBI" id="CHEBI:64076"/>
    </ligand>
</feature>
<keyword evidence="6 17" id="KW-0547">Nucleotide-binding</keyword>
<comment type="function">
    <text evidence="17">Catalyzes the dehydration of the S-form of NAD(P)HX at the expense of ADP, which is converted to AMP. Together with NAD(P)HX epimerase, which catalyzes the epimerization of the S- and R-forms, the enzyme allows the repair of both epimers of NAD(P)HX, a damaged form of NAD(P)H that is a result of enzymatic or heat-dependent hydration.</text>
</comment>
<feature type="binding site" evidence="18">
    <location>
        <position position="163"/>
    </location>
    <ligand>
        <name>K(+)</name>
        <dbReference type="ChEBI" id="CHEBI:29103"/>
    </ligand>
</feature>
<dbReference type="InterPro" id="IPR030677">
    <property type="entry name" value="Nnr"/>
</dbReference>
<gene>
    <name evidence="22" type="primary">yjeF</name>
    <name evidence="17" type="synonym">nnrD</name>
    <name evidence="18" type="synonym">nnrE</name>
    <name evidence="22" type="ordered locus">Pcar_0561</name>
</gene>
<evidence type="ECO:0000256" key="9">
    <source>
        <dbReference type="ARBA" id="ARBA00022958"/>
    </source>
</evidence>
<comment type="catalytic activity">
    <reaction evidence="16 17 19">
        <text>(6S)-NADPHX + ADP = AMP + phosphate + NADPH + H(+)</text>
        <dbReference type="Rhea" id="RHEA:32235"/>
        <dbReference type="ChEBI" id="CHEBI:15378"/>
        <dbReference type="ChEBI" id="CHEBI:43474"/>
        <dbReference type="ChEBI" id="CHEBI:57783"/>
        <dbReference type="ChEBI" id="CHEBI:64076"/>
        <dbReference type="ChEBI" id="CHEBI:456215"/>
        <dbReference type="ChEBI" id="CHEBI:456216"/>
        <dbReference type="EC" id="4.2.1.136"/>
    </reaction>
</comment>
<feature type="binding site" evidence="18">
    <location>
        <position position="160"/>
    </location>
    <ligand>
        <name>(6S)-NADPHX</name>
        <dbReference type="ChEBI" id="CHEBI:64076"/>
    </ligand>
</feature>
<dbReference type="PROSITE" id="PS01050">
    <property type="entry name" value="YJEF_C_2"/>
    <property type="match status" value="1"/>
</dbReference>
<dbReference type="SUPFAM" id="SSF64153">
    <property type="entry name" value="YjeF N-terminal domain-like"/>
    <property type="match status" value="1"/>
</dbReference>
<dbReference type="InterPro" id="IPR036652">
    <property type="entry name" value="YjeF_N_dom_sf"/>
</dbReference>
<feature type="domain" description="YjeF C-terminal" evidence="20">
    <location>
        <begin position="223"/>
        <end position="506"/>
    </location>
</feature>
<comment type="function">
    <text evidence="14 19">Bifunctional enzyme that catalyzes the epimerization of the S- and R-forms of NAD(P)HX and the dehydration of the S-form of NAD(P)HX at the expense of ADP, which is converted to AMP. This allows the repair of both epimers of NAD(P)HX, a damaged form of NAD(P)H that is a result of enzymatic or heat-dependent hydration.</text>
</comment>
<dbReference type="GO" id="GO:0005524">
    <property type="term" value="F:ATP binding"/>
    <property type="evidence" value="ECO:0007669"/>
    <property type="project" value="UniProtKB-UniRule"/>
</dbReference>
<dbReference type="KEGG" id="pca:Pcar_0561"/>
<comment type="similarity">
    <text evidence="3 19">In the N-terminal section; belongs to the NnrE/AIBP family.</text>
</comment>
<keyword evidence="11 18" id="KW-0413">Isomerase</keyword>
<feature type="binding site" evidence="17">
    <location>
        <position position="380"/>
    </location>
    <ligand>
        <name>(6S)-NADPHX</name>
        <dbReference type="ChEBI" id="CHEBI:64076"/>
    </ligand>
</feature>
<evidence type="ECO:0000256" key="16">
    <source>
        <dbReference type="ARBA" id="ARBA00049209"/>
    </source>
</evidence>
<dbReference type="PROSITE" id="PS51383">
    <property type="entry name" value="YJEF_C_3"/>
    <property type="match status" value="1"/>
</dbReference>
<keyword evidence="5 18" id="KW-0479">Metal-binding</keyword>
<reference evidence="22 23" key="2">
    <citation type="journal article" date="2012" name="BMC Genomics">
        <title>The genome of Pelobacter carbinolicus reveals surprising metabolic capabilities and physiological features.</title>
        <authorList>
            <person name="Aklujkar M."/>
            <person name="Haveman S.A."/>
            <person name="Didonato R.Jr."/>
            <person name="Chertkov O."/>
            <person name="Han C.S."/>
            <person name="Land M.L."/>
            <person name="Brown P."/>
            <person name="Lovley D.R."/>
        </authorList>
    </citation>
    <scope>NUCLEOTIDE SEQUENCE [LARGE SCALE GENOMIC DNA]</scope>
    <source>
        <strain evidence="23">DSM 2380 / NBRC 103641 / GraBd1</strain>
    </source>
</reference>
<dbReference type="CDD" id="cd01171">
    <property type="entry name" value="YXKO-related"/>
    <property type="match status" value="1"/>
</dbReference>
<dbReference type="Gene3D" id="3.40.50.10260">
    <property type="entry name" value="YjeF N-terminal domain"/>
    <property type="match status" value="1"/>
</dbReference>
<evidence type="ECO:0000256" key="6">
    <source>
        <dbReference type="ARBA" id="ARBA00022741"/>
    </source>
</evidence>
<keyword evidence="13" id="KW-0511">Multifunctional enzyme</keyword>